<dbReference type="AlphaFoldDB" id="A0AAW0R4U4"/>
<evidence type="ECO:0000313" key="2">
    <source>
        <dbReference type="Proteomes" id="UP001392437"/>
    </source>
</evidence>
<evidence type="ECO:0000313" key="1">
    <source>
        <dbReference type="EMBL" id="KAK8123881.1"/>
    </source>
</evidence>
<dbReference type="EMBL" id="JAQQWP010000003">
    <property type="protein sequence ID" value="KAK8123881.1"/>
    <property type="molecule type" value="Genomic_DNA"/>
</dbReference>
<proteinExistence type="predicted"/>
<evidence type="ECO:0008006" key="3">
    <source>
        <dbReference type="Google" id="ProtNLM"/>
    </source>
</evidence>
<sequence>MAEAISLAASVAGIASLGLQVSSGIAKYLDAINSRDDELCTAKEQNELLLRTILSVEKKINKIQQIDPAAVATVFESIKLLTAKLSGLERFIAQLACHDLSTWKSRIKDKAAKLHFAFDRSKVQHLCAKIAETISILQLTLNVLGFSTITDIHGAVLDIQSRIPQLQTILELVTSQLGTLAISVETHARNGAQELPQCLRAINDRLCSFSSIQHGHLALIENSIQAHLIENSLHNSVSGERMRMSRMHFKIGSWAIHSERSVNGHTEYCPMSSITTPRRKRHYGFKYTGLVLAICVAIETSLDIAYGAGGLSISPNFKYHPTVNADKDPAFRILDIIKHIGTLPMERDSVLQHAIATHQRARRMIAHLFMDRRTKPSAVEQTGQSLMHKAFDAHRHGINQMLLSDFVKMLLHYGVPPMSYDILGCAPGFFDHFSSETIAAVTIIAEATGGTWPMTLRPHLYFGSRFVSEFTMSKHFDLKNCMPACEAFGCGALTMGVIARDHVRVKSYLERYPSWVTEENLFGQGPFEVAVYENTLPQFPSLLESTYIPGIIRRESSSGISQLYTALSLTGEHCQIKFSMSDECTQCCCSDSFRMVLEAGAVLSQYELGQPLKLSGSARSWRVFLSHLKNQRQKLKDVVNESDIWTLQQRLRVLPQGAVLDLQAGTIFRTLKQHKVQVPIDPILSKCWDTKLDEYPTVHFLLPHKVQIAEMAFQLGFEDVDYNIQCGTRLPPLLLPNEPEYTKWLIERGAKLKRLIWPSADDQSPPPRGIFSAHYVMYNLPLPYDGGGPWCPDPATVSILRWIMPLDARDSCDCACSIEGCTPLLYKFKDSHFDMSSSKTRSTILSIIPQGLSVSLTKTLYLDTMRFACFTALGLTHTCCNAKAIITEGAPYFVKDQGDVEEIQEEEGDLIELLSELVHEFWDRISQMDGHNEQLRSCWEDYWTDRVARALQALDGSRMTEEEKQGAESVGVVWESECMYRSECECEGESSQHPNETGARAAGPYDNGTLEYCEHELDLIAEEL</sequence>
<accession>A0AAW0R4U4</accession>
<name>A0AAW0R4U4_9PEZI</name>
<gene>
    <name evidence="1" type="ORF">PG999_003799</name>
</gene>
<reference evidence="1 2" key="1">
    <citation type="submission" date="2023-01" db="EMBL/GenBank/DDBJ databases">
        <title>Analysis of 21 Apiospora genomes using comparative genomics revels a genus with tremendous synthesis potential of carbohydrate active enzymes and secondary metabolites.</title>
        <authorList>
            <person name="Sorensen T."/>
        </authorList>
    </citation>
    <scope>NUCLEOTIDE SEQUENCE [LARGE SCALE GENOMIC DNA]</scope>
    <source>
        <strain evidence="1 2">CBS 117206</strain>
    </source>
</reference>
<organism evidence="1 2">
    <name type="scientific">Apiospora kogelbergensis</name>
    <dbReference type="NCBI Taxonomy" id="1337665"/>
    <lineage>
        <taxon>Eukaryota</taxon>
        <taxon>Fungi</taxon>
        <taxon>Dikarya</taxon>
        <taxon>Ascomycota</taxon>
        <taxon>Pezizomycotina</taxon>
        <taxon>Sordariomycetes</taxon>
        <taxon>Xylariomycetidae</taxon>
        <taxon>Amphisphaeriales</taxon>
        <taxon>Apiosporaceae</taxon>
        <taxon>Apiospora</taxon>
    </lineage>
</organism>
<dbReference type="Proteomes" id="UP001392437">
    <property type="component" value="Unassembled WGS sequence"/>
</dbReference>
<comment type="caution">
    <text evidence="1">The sequence shown here is derived from an EMBL/GenBank/DDBJ whole genome shotgun (WGS) entry which is preliminary data.</text>
</comment>
<keyword evidence="2" id="KW-1185">Reference proteome</keyword>
<protein>
    <recommendedName>
        <fullName evidence="3">Fungal N-terminal domain-containing protein</fullName>
    </recommendedName>
</protein>